<reference evidence="3" key="2">
    <citation type="submission" date="2023-06" db="EMBL/GenBank/DDBJ databases">
        <authorList>
            <consortium name="Lawrence Berkeley National Laboratory"/>
            <person name="Haridas S."/>
            <person name="Hensen N."/>
            <person name="Bonometti L."/>
            <person name="Westerberg I."/>
            <person name="Brannstrom I.O."/>
            <person name="Guillou S."/>
            <person name="Cros-Aarteil S."/>
            <person name="Calhoun S."/>
            <person name="Kuo A."/>
            <person name="Mondo S."/>
            <person name="Pangilinan J."/>
            <person name="Riley R."/>
            <person name="Labutti K."/>
            <person name="Andreopoulos B."/>
            <person name="Lipzen A."/>
            <person name="Chen C."/>
            <person name="Yanf M."/>
            <person name="Daum C."/>
            <person name="Ng V."/>
            <person name="Clum A."/>
            <person name="Steindorff A."/>
            <person name="Ohm R."/>
            <person name="Martin F."/>
            <person name="Silar P."/>
            <person name="Natvig D."/>
            <person name="Lalanne C."/>
            <person name="Gautier V."/>
            <person name="Ament-Velasquez S.L."/>
            <person name="Kruys A."/>
            <person name="Hutchinson M.I."/>
            <person name="Powell A.J."/>
            <person name="Barry K."/>
            <person name="Miller A.N."/>
            <person name="Grigoriev I.V."/>
            <person name="Debuchy R."/>
            <person name="Gladieux P."/>
            <person name="Thoren M.H."/>
            <person name="Johannesson H."/>
        </authorList>
    </citation>
    <scope>NUCLEOTIDE SEQUENCE</scope>
    <source>
        <strain evidence="3">CBS 958.72</strain>
    </source>
</reference>
<keyword evidence="2" id="KW-0812">Transmembrane</keyword>
<feature type="region of interest" description="Disordered" evidence="1">
    <location>
        <begin position="152"/>
        <end position="179"/>
    </location>
</feature>
<keyword evidence="4" id="KW-1185">Reference proteome</keyword>
<evidence type="ECO:0000256" key="1">
    <source>
        <dbReference type="SAM" id="MobiDB-lite"/>
    </source>
</evidence>
<dbReference type="PANTHER" id="PTHR39605:SF1">
    <property type="entry name" value="MAJOR FACILITATOR SUPERFAMILY (MFS) PROFILE DOMAIN-CONTAINING PROTEIN"/>
    <property type="match status" value="1"/>
</dbReference>
<keyword evidence="2" id="KW-1133">Transmembrane helix</keyword>
<feature type="compositionally biased region" description="Basic and acidic residues" evidence="1">
    <location>
        <begin position="152"/>
        <end position="161"/>
    </location>
</feature>
<dbReference type="AlphaFoldDB" id="A0AAE0TX80"/>
<feature type="transmembrane region" description="Helical" evidence="2">
    <location>
        <begin position="123"/>
        <end position="145"/>
    </location>
</feature>
<proteinExistence type="predicted"/>
<feature type="transmembrane region" description="Helical" evidence="2">
    <location>
        <begin position="93"/>
        <end position="111"/>
    </location>
</feature>
<name>A0AAE0TX80_9PEZI</name>
<dbReference type="EMBL" id="JAULSN010000001">
    <property type="protein sequence ID" value="KAK3382899.1"/>
    <property type="molecule type" value="Genomic_DNA"/>
</dbReference>
<keyword evidence="2" id="KW-0472">Membrane</keyword>
<evidence type="ECO:0000313" key="4">
    <source>
        <dbReference type="Proteomes" id="UP001287356"/>
    </source>
</evidence>
<feature type="transmembrane region" description="Helical" evidence="2">
    <location>
        <begin position="54"/>
        <end position="73"/>
    </location>
</feature>
<dbReference type="Proteomes" id="UP001287356">
    <property type="component" value="Unassembled WGS sequence"/>
</dbReference>
<sequence length="179" mass="19288">MDTVSVYSFGSFAWLSAQAVPLIVWPSFISTLLSVDAPNRYQDQYGHPSSVEQYFARSLGLSQLAIGLLLVVLSGALPLTSMTDSPADTVSPYADAVVLVSMLYHASSAFYSYARWNGSGQMAYLLGCLGSSAFAAFGLGTLLFAGDKGRLSKRTGADKRTSGWPFKNSEADRKRPKHL</sequence>
<gene>
    <name evidence="3" type="ORF">B0T24DRAFT_687160</name>
</gene>
<accession>A0AAE0TX80</accession>
<evidence type="ECO:0000256" key="2">
    <source>
        <dbReference type="SAM" id="Phobius"/>
    </source>
</evidence>
<feature type="transmembrane region" description="Helical" evidence="2">
    <location>
        <begin position="12"/>
        <end position="33"/>
    </location>
</feature>
<comment type="caution">
    <text evidence="3">The sequence shown here is derived from an EMBL/GenBank/DDBJ whole genome shotgun (WGS) entry which is preliminary data.</text>
</comment>
<evidence type="ECO:0000313" key="3">
    <source>
        <dbReference type="EMBL" id="KAK3382899.1"/>
    </source>
</evidence>
<organism evidence="3 4">
    <name type="scientific">Lasiosphaeria ovina</name>
    <dbReference type="NCBI Taxonomy" id="92902"/>
    <lineage>
        <taxon>Eukaryota</taxon>
        <taxon>Fungi</taxon>
        <taxon>Dikarya</taxon>
        <taxon>Ascomycota</taxon>
        <taxon>Pezizomycotina</taxon>
        <taxon>Sordariomycetes</taxon>
        <taxon>Sordariomycetidae</taxon>
        <taxon>Sordariales</taxon>
        <taxon>Lasiosphaeriaceae</taxon>
        <taxon>Lasiosphaeria</taxon>
    </lineage>
</organism>
<reference evidence="3" key="1">
    <citation type="journal article" date="2023" name="Mol. Phylogenet. Evol.">
        <title>Genome-scale phylogeny and comparative genomics of the fungal order Sordariales.</title>
        <authorList>
            <person name="Hensen N."/>
            <person name="Bonometti L."/>
            <person name="Westerberg I."/>
            <person name="Brannstrom I.O."/>
            <person name="Guillou S."/>
            <person name="Cros-Aarteil S."/>
            <person name="Calhoun S."/>
            <person name="Haridas S."/>
            <person name="Kuo A."/>
            <person name="Mondo S."/>
            <person name="Pangilinan J."/>
            <person name="Riley R."/>
            <person name="LaButti K."/>
            <person name="Andreopoulos B."/>
            <person name="Lipzen A."/>
            <person name="Chen C."/>
            <person name="Yan M."/>
            <person name="Daum C."/>
            <person name="Ng V."/>
            <person name="Clum A."/>
            <person name="Steindorff A."/>
            <person name="Ohm R.A."/>
            <person name="Martin F."/>
            <person name="Silar P."/>
            <person name="Natvig D.O."/>
            <person name="Lalanne C."/>
            <person name="Gautier V."/>
            <person name="Ament-Velasquez S.L."/>
            <person name="Kruys A."/>
            <person name="Hutchinson M.I."/>
            <person name="Powell A.J."/>
            <person name="Barry K."/>
            <person name="Miller A.N."/>
            <person name="Grigoriev I.V."/>
            <person name="Debuchy R."/>
            <person name="Gladieux P."/>
            <person name="Hiltunen Thoren M."/>
            <person name="Johannesson H."/>
        </authorList>
    </citation>
    <scope>NUCLEOTIDE SEQUENCE</scope>
    <source>
        <strain evidence="3">CBS 958.72</strain>
    </source>
</reference>
<protein>
    <submittedName>
        <fullName evidence="3">Uncharacterized protein</fullName>
    </submittedName>
</protein>
<dbReference type="PANTHER" id="PTHR39605">
    <property type="entry name" value="MAJOR FACILITATOR SUPERFAMILY (MFS) PROFILE DOMAIN-CONTAINING PROTEIN"/>
    <property type="match status" value="1"/>
</dbReference>